<dbReference type="InterPro" id="IPR011964">
    <property type="entry name" value="YVTN_b-propeller_repeat"/>
</dbReference>
<dbReference type="PaxDb" id="263820-PTO0333"/>
<dbReference type="HOGENOM" id="CLU_325617_0_0_2"/>
<dbReference type="SUPFAM" id="SSF50974">
    <property type="entry name" value="Nitrous oxide reductase, N-terminal domain"/>
    <property type="match status" value="1"/>
</dbReference>
<keyword evidence="1" id="KW-1133">Transmembrane helix</keyword>
<dbReference type="PANTHER" id="PTHR47197:SF3">
    <property type="entry name" value="DIHYDRO-HEME D1 DEHYDROGENASE"/>
    <property type="match status" value="1"/>
</dbReference>
<dbReference type="Proteomes" id="UP000000438">
    <property type="component" value="Chromosome"/>
</dbReference>
<dbReference type="NCBIfam" id="TIGR02276">
    <property type="entry name" value="beta_rpt_yvtn"/>
    <property type="match status" value="3"/>
</dbReference>
<feature type="transmembrane region" description="Helical" evidence="1">
    <location>
        <begin position="863"/>
        <end position="882"/>
    </location>
</feature>
<reference evidence="2 3" key="1">
    <citation type="journal article" date="2004" name="Proc. Natl. Acad. Sci. U.S.A.">
        <title>Genome sequence of Picrophilus torridus and its implications for life around pH 0.</title>
        <authorList>
            <person name="Futterer O."/>
            <person name="Angelov A."/>
            <person name="Liesegang H."/>
            <person name="Gottschalk G."/>
            <person name="Schleper C."/>
            <person name="Schepers B."/>
            <person name="Dock C."/>
            <person name="Antranikian G."/>
            <person name="Liebl W."/>
        </authorList>
    </citation>
    <scope>NUCLEOTIDE SEQUENCE [LARGE SCALE GENOMIC DNA]</scope>
    <source>
        <strain evidence="3">ATCC 700027 / DSM 9790 / JCM 10055 / NBRC 100828</strain>
    </source>
</reference>
<sequence>MLLKTFYKIVIILIGGLFLFSGFSLSSPGAVPVSINHINQYATNSNYGNIASTTDLLNNSVLPGNYNVMAPVREPYITMYNPVNHDTYVSSYPYEDIYYNYGHYIYCYNITVLNATGHILTTINTGSNDTPAITYNSNNGNVYVLGYYSNTVSVINGSTNRLTAIINVGKNPYSAVFDPYNNYLYVANYNSGNVSVINTENNNVISSVNISGYPDAMAYDQYNHAVYAAAYDSNYIYTINGTSLKNEINMYYSSPIYMIYNPYNKYMYILNCKERCVETLNTSNNNSVSYIETDIYDYSFNPYSMIYNHENHYIYMSGYDDSKMAVLNSSSVVYCIKDLEDLNSIVYNSYNNEVYADSYYDQVYAINNSYNIIKTISTGRDPEFMSYNNFTNEIYVPNSCSGNVSFIGSNNNITGSVNLYLGTFDSAYDVLNGYLYVTNSILNTVSVLNAGTGNIIKTINVGETPEDIIYDPSNNNIYVANECSDYISIISGSSNTVIKNISIYHAKSLLYDPANHDVYVGTDYYDFYVINSSYSVSYHGDVYDICSMAYDPVNNLIYAASYCPHLYVINASDNVSRCNDGGLINHVVYANGYIYLASESNGTVYLISNNKTINSIKVGTSPNGILYNSGDNSIYVANTGSDNISVIKNNETVGSLNIGSYPLGISCDPGNHDMFVTDYLSNSVNFIDNIGIAHVNVYERGLPYGIPWSITINGIKYSTSSNFISMEVSSGNVYNYAVYTPDYARYIAANQYGEITVNGNSNIYIHFQEINYMVLFNETGASGTWHVNINGRNYSSNKSNIMACLPYGNYNYSAYYDNHSISGNFTINGNNVYINIGFPAGLKSGHSGNEIINDNNEQNYPGIYLFILTIIALSLIAISVLIKRK</sequence>
<dbReference type="Gene3D" id="2.130.10.10">
    <property type="entry name" value="YVTN repeat-like/Quinoprotein amine dehydrogenase"/>
    <property type="match status" value="3"/>
</dbReference>
<dbReference type="GeneID" id="2843926"/>
<evidence type="ECO:0000256" key="1">
    <source>
        <dbReference type="SAM" id="Phobius"/>
    </source>
</evidence>
<keyword evidence="1" id="KW-0812">Transmembrane</keyword>
<dbReference type="PANTHER" id="PTHR47197">
    <property type="entry name" value="PROTEIN NIRF"/>
    <property type="match status" value="1"/>
</dbReference>
<evidence type="ECO:0000313" key="3">
    <source>
        <dbReference type="Proteomes" id="UP000000438"/>
    </source>
</evidence>
<dbReference type="InterPro" id="IPR051200">
    <property type="entry name" value="Host-pathogen_enzymatic-act"/>
</dbReference>
<proteinExistence type="predicted"/>
<dbReference type="InterPro" id="IPR015943">
    <property type="entry name" value="WD40/YVTN_repeat-like_dom_sf"/>
</dbReference>
<dbReference type="STRING" id="263820.PTO0333"/>
<dbReference type="OrthoDB" id="57523at2157"/>
<dbReference type="InterPro" id="IPR011045">
    <property type="entry name" value="N2O_reductase_N"/>
</dbReference>
<gene>
    <name evidence="2" type="ordered locus">PTO0333</name>
</gene>
<dbReference type="InterPro" id="IPR011048">
    <property type="entry name" value="Haem_d1_sf"/>
</dbReference>
<dbReference type="KEGG" id="pto:PTO0333"/>
<dbReference type="EMBL" id="AE017261">
    <property type="protein sequence ID" value="AAT42918.1"/>
    <property type="molecule type" value="Genomic_DNA"/>
</dbReference>
<accession>Q6L284</accession>
<dbReference type="eggNOG" id="arCOG06052">
    <property type="taxonomic scope" value="Archaea"/>
</dbReference>
<dbReference type="InParanoid" id="Q6L284"/>
<dbReference type="RefSeq" id="WP_011177134.1">
    <property type="nucleotide sequence ID" value="NC_005877.1"/>
</dbReference>
<organism evidence="2 3">
    <name type="scientific">Picrophilus torridus (strain ATCC 700027 / DSM 9790 / JCM 10055 / NBRC 100828 / KAW 2/3)</name>
    <dbReference type="NCBI Taxonomy" id="1122961"/>
    <lineage>
        <taxon>Archaea</taxon>
        <taxon>Methanobacteriati</taxon>
        <taxon>Thermoplasmatota</taxon>
        <taxon>Thermoplasmata</taxon>
        <taxon>Thermoplasmatales</taxon>
        <taxon>Picrophilaceae</taxon>
        <taxon>Picrophilus</taxon>
    </lineage>
</organism>
<name>Q6L284_PICTO</name>
<keyword evidence="1" id="KW-0472">Membrane</keyword>
<dbReference type="AlphaFoldDB" id="Q6L284"/>
<dbReference type="SUPFAM" id="SSF51004">
    <property type="entry name" value="C-terminal (heme d1) domain of cytochrome cd1-nitrite reductase"/>
    <property type="match status" value="1"/>
</dbReference>
<evidence type="ECO:0000313" key="2">
    <source>
        <dbReference type="EMBL" id="AAT42918.1"/>
    </source>
</evidence>
<dbReference type="eggNOG" id="arCOG02560">
    <property type="taxonomic scope" value="Archaea"/>
</dbReference>
<protein>
    <submittedName>
        <fullName evidence="2">Surface layer protein</fullName>
    </submittedName>
</protein>